<proteinExistence type="predicted"/>
<keyword evidence="3" id="KW-0274">FAD</keyword>
<dbReference type="OrthoDB" id="337830at2"/>
<reference evidence="6 7" key="1">
    <citation type="submission" date="2019-03" db="EMBL/GenBank/DDBJ databases">
        <title>Genomic Encyclopedia of Type Strains, Phase IV (KMG-IV): sequencing the most valuable type-strain genomes for metagenomic binning, comparative biology and taxonomic classification.</title>
        <authorList>
            <person name="Goeker M."/>
        </authorList>
    </citation>
    <scope>NUCLEOTIDE SEQUENCE [LARGE SCALE GENOMIC DNA]</scope>
    <source>
        <strain evidence="6 7">DSM 1837</strain>
    </source>
</reference>
<dbReference type="GO" id="GO:0016491">
    <property type="term" value="F:oxidoreductase activity"/>
    <property type="evidence" value="ECO:0007669"/>
    <property type="project" value="UniProtKB-KW"/>
</dbReference>
<accession>A0A4R2MXB3</accession>
<dbReference type="PANTHER" id="PTHR43400">
    <property type="entry name" value="FUMARATE REDUCTASE"/>
    <property type="match status" value="1"/>
</dbReference>
<dbReference type="SUPFAM" id="SSF56425">
    <property type="entry name" value="Succinate dehydrogenase/fumarate reductase flavoprotein, catalytic domain"/>
    <property type="match status" value="1"/>
</dbReference>
<dbReference type="InterPro" id="IPR027477">
    <property type="entry name" value="Succ_DH/fumarate_Rdtase_cat_sf"/>
</dbReference>
<dbReference type="AlphaFoldDB" id="A0A4R2MXB3"/>
<dbReference type="SUPFAM" id="SSF51905">
    <property type="entry name" value="FAD/NAD(P)-binding domain"/>
    <property type="match status" value="1"/>
</dbReference>
<dbReference type="RefSeq" id="WP_119014487.1">
    <property type="nucleotide sequence ID" value="NZ_QXNC01000038.1"/>
</dbReference>
<name>A0A4R2MXB3_9BURK</name>
<sequence length="559" mass="58346">MTGRAKPSTVTPIAPALEVDNASAIDWSDSADVVVVGWGAAGACAALEARATGASVIVIDRFDGGGASALSGGVVYAGGGTPYQQQAGFTDTPEAMAEYLRHEVNGVVSDATLHKFCADSVANLAWLEAHGVRFGATMPDHKTSYPPEGKFLYYSGNEVVPACRGTLGAPAPRGHRAVAKGQSGKALYAALKEATLKAGAQPVTQAAVRRLVRQRGPDGQPGAVLGVEVWQLPPGAPGTLRHAELHRQVARWRTFRPGKAAACRREAALIEQATAQPRFIRARHGVVLATGGFIYHPELMATHAPHAKRGWPVGAAGCDGSGLRLGQSVGAAAQALENISAWRFITPPAVWPKGIVVNTQGERFCNEQVYGATLGHALVDHQGGRGWLVIDAKLRAQAIRQCLFGGLWAFQSLPALAMMLLGAKKAATPEALAMRLKANPAKLRASLEAASAAARGEREDAFGKSPDMRQDMARGPYYAIDISIGSPTFPLATLTLGGLVLDEANGQVLDAAGQRIGGLFAAGRTAMGLPSSRYVSGLSLADCVFSGRRAGHAAAHFSD</sequence>
<dbReference type="Proteomes" id="UP000295182">
    <property type="component" value="Unassembled WGS sequence"/>
</dbReference>
<evidence type="ECO:0000256" key="1">
    <source>
        <dbReference type="ARBA" id="ARBA00001974"/>
    </source>
</evidence>
<dbReference type="PANTHER" id="PTHR43400:SF10">
    <property type="entry name" value="3-OXOSTEROID 1-DEHYDROGENASE"/>
    <property type="match status" value="1"/>
</dbReference>
<evidence type="ECO:0000313" key="7">
    <source>
        <dbReference type="Proteomes" id="UP000295182"/>
    </source>
</evidence>
<dbReference type="GO" id="GO:0008202">
    <property type="term" value="P:steroid metabolic process"/>
    <property type="evidence" value="ECO:0007669"/>
    <property type="project" value="UniProtKB-ARBA"/>
</dbReference>
<evidence type="ECO:0000256" key="3">
    <source>
        <dbReference type="ARBA" id="ARBA00022827"/>
    </source>
</evidence>
<dbReference type="NCBIfam" id="NF005511">
    <property type="entry name" value="PRK07121.1-4"/>
    <property type="match status" value="1"/>
</dbReference>
<keyword evidence="2" id="KW-0285">Flavoprotein</keyword>
<feature type="domain" description="FAD-dependent oxidoreductase 2 FAD-binding" evidence="5">
    <location>
        <begin position="32"/>
        <end position="528"/>
    </location>
</feature>
<comment type="caution">
    <text evidence="6">The sequence shown here is derived from an EMBL/GenBank/DDBJ whole genome shotgun (WGS) entry which is preliminary data.</text>
</comment>
<keyword evidence="4" id="KW-0560">Oxidoreductase</keyword>
<evidence type="ECO:0000313" key="6">
    <source>
        <dbReference type="EMBL" id="TCP12677.1"/>
    </source>
</evidence>
<evidence type="ECO:0000256" key="2">
    <source>
        <dbReference type="ARBA" id="ARBA00022630"/>
    </source>
</evidence>
<keyword evidence="7" id="KW-1185">Reference proteome</keyword>
<dbReference type="Gene3D" id="3.90.700.10">
    <property type="entry name" value="Succinate dehydrogenase/fumarate reductase flavoprotein, catalytic domain"/>
    <property type="match status" value="1"/>
</dbReference>
<dbReference type="InterPro" id="IPR050315">
    <property type="entry name" value="FAD-oxidoreductase_2"/>
</dbReference>
<dbReference type="Gene3D" id="3.50.50.60">
    <property type="entry name" value="FAD/NAD(P)-binding domain"/>
    <property type="match status" value="3"/>
</dbReference>
<dbReference type="Pfam" id="PF00890">
    <property type="entry name" value="FAD_binding_2"/>
    <property type="match status" value="1"/>
</dbReference>
<evidence type="ECO:0000256" key="4">
    <source>
        <dbReference type="ARBA" id="ARBA00023002"/>
    </source>
</evidence>
<comment type="cofactor">
    <cofactor evidence="1">
        <name>FAD</name>
        <dbReference type="ChEBI" id="CHEBI:57692"/>
    </cofactor>
</comment>
<dbReference type="InterPro" id="IPR036188">
    <property type="entry name" value="FAD/NAD-bd_sf"/>
</dbReference>
<protein>
    <submittedName>
        <fullName evidence="6">3-oxo-5alpha-steroid 4-dehydrogenase</fullName>
    </submittedName>
</protein>
<organism evidence="6 7">
    <name type="scientific">Simplicispira metamorpha</name>
    <dbReference type="NCBI Taxonomy" id="80881"/>
    <lineage>
        <taxon>Bacteria</taxon>
        <taxon>Pseudomonadati</taxon>
        <taxon>Pseudomonadota</taxon>
        <taxon>Betaproteobacteria</taxon>
        <taxon>Burkholderiales</taxon>
        <taxon>Comamonadaceae</taxon>
        <taxon>Simplicispira</taxon>
    </lineage>
</organism>
<evidence type="ECO:0000259" key="5">
    <source>
        <dbReference type="Pfam" id="PF00890"/>
    </source>
</evidence>
<gene>
    <name evidence="6" type="ORF">EV674_1367</name>
</gene>
<dbReference type="InterPro" id="IPR003953">
    <property type="entry name" value="FAD-dep_OxRdtase_2_FAD-bd"/>
</dbReference>
<dbReference type="EMBL" id="SLXH01000036">
    <property type="protein sequence ID" value="TCP12677.1"/>
    <property type="molecule type" value="Genomic_DNA"/>
</dbReference>